<comment type="caution">
    <text evidence="2">The sequence shown here is derived from an EMBL/GenBank/DDBJ whole genome shotgun (WGS) entry which is preliminary data.</text>
</comment>
<keyword evidence="1" id="KW-1133">Transmembrane helix</keyword>
<accession>A0AAD7AJB8</accession>
<protein>
    <submittedName>
        <fullName evidence="2">Uncharacterized protein</fullName>
    </submittedName>
</protein>
<evidence type="ECO:0000313" key="3">
    <source>
        <dbReference type="Proteomes" id="UP001218218"/>
    </source>
</evidence>
<feature type="transmembrane region" description="Helical" evidence="1">
    <location>
        <begin position="98"/>
        <end position="118"/>
    </location>
</feature>
<sequence length="121" mass="13569">MLKLKQNICILGKLISQIFNSNLTSSKAPSNRMLPCEYVIHPGVFDLSQHHEAIPPLFTFYVVPLLVIAVLMFCMTLYKCSQHLLGAGLATRMPVITLFLRDGLFLFFGVLGENLWAISLD</sequence>
<organism evidence="2 3">
    <name type="scientific">Mycena albidolilacea</name>
    <dbReference type="NCBI Taxonomy" id="1033008"/>
    <lineage>
        <taxon>Eukaryota</taxon>
        <taxon>Fungi</taxon>
        <taxon>Dikarya</taxon>
        <taxon>Basidiomycota</taxon>
        <taxon>Agaricomycotina</taxon>
        <taxon>Agaricomycetes</taxon>
        <taxon>Agaricomycetidae</taxon>
        <taxon>Agaricales</taxon>
        <taxon>Marasmiineae</taxon>
        <taxon>Mycenaceae</taxon>
        <taxon>Mycena</taxon>
    </lineage>
</organism>
<proteinExistence type="predicted"/>
<gene>
    <name evidence="2" type="ORF">DFH08DRAFT_358686</name>
</gene>
<reference evidence="2" key="1">
    <citation type="submission" date="2023-03" db="EMBL/GenBank/DDBJ databases">
        <title>Massive genome expansion in bonnet fungi (Mycena s.s.) driven by repeated elements and novel gene families across ecological guilds.</title>
        <authorList>
            <consortium name="Lawrence Berkeley National Laboratory"/>
            <person name="Harder C.B."/>
            <person name="Miyauchi S."/>
            <person name="Viragh M."/>
            <person name="Kuo A."/>
            <person name="Thoen E."/>
            <person name="Andreopoulos B."/>
            <person name="Lu D."/>
            <person name="Skrede I."/>
            <person name="Drula E."/>
            <person name="Henrissat B."/>
            <person name="Morin E."/>
            <person name="Kohler A."/>
            <person name="Barry K."/>
            <person name="LaButti K."/>
            <person name="Morin E."/>
            <person name="Salamov A."/>
            <person name="Lipzen A."/>
            <person name="Mereny Z."/>
            <person name="Hegedus B."/>
            <person name="Baldrian P."/>
            <person name="Stursova M."/>
            <person name="Weitz H."/>
            <person name="Taylor A."/>
            <person name="Grigoriev I.V."/>
            <person name="Nagy L.G."/>
            <person name="Martin F."/>
            <person name="Kauserud H."/>
        </authorList>
    </citation>
    <scope>NUCLEOTIDE SEQUENCE</scope>
    <source>
        <strain evidence="2">CBHHK002</strain>
    </source>
</reference>
<keyword evidence="1" id="KW-0472">Membrane</keyword>
<keyword evidence="3" id="KW-1185">Reference proteome</keyword>
<evidence type="ECO:0000313" key="2">
    <source>
        <dbReference type="EMBL" id="KAJ7360707.1"/>
    </source>
</evidence>
<evidence type="ECO:0000256" key="1">
    <source>
        <dbReference type="SAM" id="Phobius"/>
    </source>
</evidence>
<dbReference type="Proteomes" id="UP001218218">
    <property type="component" value="Unassembled WGS sequence"/>
</dbReference>
<feature type="transmembrane region" description="Helical" evidence="1">
    <location>
        <begin position="58"/>
        <end position="78"/>
    </location>
</feature>
<keyword evidence="1" id="KW-0812">Transmembrane</keyword>
<name>A0AAD7AJB8_9AGAR</name>
<dbReference type="AlphaFoldDB" id="A0AAD7AJB8"/>
<dbReference type="EMBL" id="JARIHO010000005">
    <property type="protein sequence ID" value="KAJ7360707.1"/>
    <property type="molecule type" value="Genomic_DNA"/>
</dbReference>